<dbReference type="Proteomes" id="UP000184532">
    <property type="component" value="Unassembled WGS sequence"/>
</dbReference>
<dbReference type="InterPro" id="IPR001011">
    <property type="entry name" value="Acid_Pase_classA_bac"/>
</dbReference>
<organism evidence="3 4">
    <name type="scientific">Flagellimonas flava</name>
    <dbReference type="NCBI Taxonomy" id="570519"/>
    <lineage>
        <taxon>Bacteria</taxon>
        <taxon>Pseudomonadati</taxon>
        <taxon>Bacteroidota</taxon>
        <taxon>Flavobacteriia</taxon>
        <taxon>Flavobacteriales</taxon>
        <taxon>Flavobacteriaceae</taxon>
        <taxon>Flagellimonas</taxon>
    </lineage>
</organism>
<dbReference type="PRINTS" id="PR00483">
    <property type="entry name" value="BACPHPHTASE"/>
</dbReference>
<protein>
    <submittedName>
        <fullName evidence="3">Acid phosphatase (Class A)</fullName>
    </submittedName>
</protein>
<keyword evidence="4" id="KW-1185">Reference proteome</keyword>
<feature type="signal peptide" evidence="1">
    <location>
        <begin position="1"/>
        <end position="22"/>
    </location>
</feature>
<dbReference type="EMBL" id="FQWL01000002">
    <property type="protein sequence ID" value="SHG48633.1"/>
    <property type="molecule type" value="Genomic_DNA"/>
</dbReference>
<feature type="domain" description="Phosphatidic acid phosphatase type 2/haloperoxidase" evidence="2">
    <location>
        <begin position="183"/>
        <end position="275"/>
    </location>
</feature>
<dbReference type="InterPro" id="IPR000326">
    <property type="entry name" value="PAP2/HPO"/>
</dbReference>
<dbReference type="OrthoDB" id="9780507at2"/>
<reference evidence="4" key="1">
    <citation type="submission" date="2016-11" db="EMBL/GenBank/DDBJ databases">
        <authorList>
            <person name="Varghese N."/>
            <person name="Submissions S."/>
        </authorList>
    </citation>
    <scope>NUCLEOTIDE SEQUENCE [LARGE SCALE GENOMIC DNA]</scope>
    <source>
        <strain evidence="4">DSM 22638</strain>
    </source>
</reference>
<dbReference type="InterPro" id="IPR036938">
    <property type="entry name" value="PAP2/HPO_sf"/>
</dbReference>
<evidence type="ECO:0000256" key="1">
    <source>
        <dbReference type="SAM" id="SignalP"/>
    </source>
</evidence>
<dbReference type="GO" id="GO:0003993">
    <property type="term" value="F:acid phosphatase activity"/>
    <property type="evidence" value="ECO:0007669"/>
    <property type="project" value="InterPro"/>
</dbReference>
<proteinExistence type="predicted"/>
<dbReference type="RefSeq" id="WP_073177758.1">
    <property type="nucleotide sequence ID" value="NZ_FQWL01000002.1"/>
</dbReference>
<keyword evidence="1" id="KW-0732">Signal</keyword>
<feature type="chain" id="PRO_5013336511" evidence="1">
    <location>
        <begin position="23"/>
        <end position="291"/>
    </location>
</feature>
<dbReference type="Gene3D" id="1.20.144.10">
    <property type="entry name" value="Phosphatidic acid phosphatase type 2/haloperoxidase"/>
    <property type="match status" value="1"/>
</dbReference>
<dbReference type="STRING" id="570519.SAMN04488116_1420"/>
<dbReference type="AlphaFoldDB" id="A0A1M5K8Y6"/>
<dbReference type="Pfam" id="PF01569">
    <property type="entry name" value="PAP2"/>
    <property type="match status" value="1"/>
</dbReference>
<sequence length="291" mass="33468">MIQKTTLFLALLGLTLSWGQIAPLEPAKAHYKTLQQLSAEPNPERAQLDEISFPASEYSSGSLIYTMAAPAYLSPQQVDQLKQSVQYPANSSDQTRAELDFLLDWQKKRTKAQVDRSVNFLAPIGYWPHAAVLKNHERYAENMRHLFYEGRTVMGDQCTPENYPHTAKLLQGVTKDMRIMEFTVKYHLRRARPYHLESHLQPLARMRTPSFASGHTLWAYIQAFAWSELIPTKRAEFLALAYEVGESREIMGIHYPSDEEAARVLAHRMLTAMWDNPNFREDLAKAKAEWQ</sequence>
<dbReference type="SUPFAM" id="SSF48317">
    <property type="entry name" value="Acid phosphatase/Vanadium-dependent haloperoxidase"/>
    <property type="match status" value="1"/>
</dbReference>
<dbReference type="GO" id="GO:0030288">
    <property type="term" value="C:outer membrane-bounded periplasmic space"/>
    <property type="evidence" value="ECO:0007669"/>
    <property type="project" value="InterPro"/>
</dbReference>
<name>A0A1M5K8Y6_9FLAO</name>
<gene>
    <name evidence="3" type="ORF">SAMN04488116_1420</name>
</gene>
<accession>A0A1M5K8Y6</accession>
<evidence type="ECO:0000313" key="3">
    <source>
        <dbReference type="EMBL" id="SHG48633.1"/>
    </source>
</evidence>
<evidence type="ECO:0000259" key="2">
    <source>
        <dbReference type="Pfam" id="PF01569"/>
    </source>
</evidence>
<evidence type="ECO:0000313" key="4">
    <source>
        <dbReference type="Proteomes" id="UP000184532"/>
    </source>
</evidence>